<feature type="compositionally biased region" description="Basic residues" evidence="7">
    <location>
        <begin position="381"/>
        <end position="399"/>
    </location>
</feature>
<dbReference type="InterPro" id="IPR014001">
    <property type="entry name" value="Helicase_ATP-bd"/>
</dbReference>
<sequence length="442" mass="48089">MLPEIELDRGLRLGISALGFEQATEVQERVIPTALAGKDLLITAETGSGKTLAYLVPTLQRILGAGPDRSAGALAVVLVPTRELARQVLKNCRDLCQKTPLRAQAITGGADFKYQRALLRKNPEIIIATPGRLLEHCEKGSADLESVQTLVLDEADRMLDMGFRDDVAAVAGFCKAPHQVILLSATLQHRGLSAMARELLQEPVTVTLNPVRQPHSSIHHQRILADSGEHKDKLLLALMQKGGYRRVLVFANKRSTAQRLAGLLSHHDLRSGALHGDLTTEERKHVLAQLRDNKLDIVCASDVAARGLDVKDIDLVVNYDVPRSGDDYLHRTGRTGRAGASGLAITLVSASEWNLMVSIQRYLKTGFEARALPGLKARYSGPKKQKSSGKAAGSKKRRKPAGDKSKSRARNKKNQGKPSRKGPPTLTGDGFAPLMKKKPKDD</sequence>
<evidence type="ECO:0000256" key="1">
    <source>
        <dbReference type="ARBA" id="ARBA00022741"/>
    </source>
</evidence>
<dbReference type="Proteomes" id="UP000323708">
    <property type="component" value="Unassembled WGS sequence"/>
</dbReference>
<comment type="caution">
    <text evidence="10">The sequence shown here is derived from an EMBL/GenBank/DDBJ whole genome shotgun (WGS) entry which is preliminary data.</text>
</comment>
<dbReference type="Pfam" id="PF00271">
    <property type="entry name" value="Helicase_C"/>
    <property type="match status" value="1"/>
</dbReference>
<dbReference type="PROSITE" id="PS51194">
    <property type="entry name" value="HELICASE_CTER"/>
    <property type="match status" value="1"/>
</dbReference>
<dbReference type="GO" id="GO:0003724">
    <property type="term" value="F:RNA helicase activity"/>
    <property type="evidence" value="ECO:0007669"/>
    <property type="project" value="TreeGrafter"/>
</dbReference>
<keyword evidence="2 6" id="KW-0378">Hydrolase</keyword>
<dbReference type="GO" id="GO:0005524">
    <property type="term" value="F:ATP binding"/>
    <property type="evidence" value="ECO:0007669"/>
    <property type="project" value="UniProtKB-KW"/>
</dbReference>
<dbReference type="InterPro" id="IPR011545">
    <property type="entry name" value="DEAD/DEAH_box_helicase_dom"/>
</dbReference>
<dbReference type="CDD" id="cd00268">
    <property type="entry name" value="DEADc"/>
    <property type="match status" value="1"/>
</dbReference>
<dbReference type="CDD" id="cd18787">
    <property type="entry name" value="SF2_C_DEAD"/>
    <property type="match status" value="1"/>
</dbReference>
<dbReference type="Gene3D" id="3.40.50.300">
    <property type="entry name" value="P-loop containing nucleotide triphosphate hydrolases"/>
    <property type="match status" value="2"/>
</dbReference>
<evidence type="ECO:0000256" key="4">
    <source>
        <dbReference type="ARBA" id="ARBA00022840"/>
    </source>
</evidence>
<dbReference type="AlphaFoldDB" id="A0A5B0X3H2"/>
<dbReference type="InterPro" id="IPR001650">
    <property type="entry name" value="Helicase_C-like"/>
</dbReference>
<protein>
    <submittedName>
        <fullName evidence="10">DEAD/DEAH box helicase</fullName>
    </submittedName>
</protein>
<dbReference type="InterPro" id="IPR000629">
    <property type="entry name" value="RNA-helicase_DEAD-box_CS"/>
</dbReference>
<dbReference type="SUPFAM" id="SSF52540">
    <property type="entry name" value="P-loop containing nucleoside triphosphate hydrolases"/>
    <property type="match status" value="1"/>
</dbReference>
<gene>
    <name evidence="10" type="ORF">F0M18_09315</name>
</gene>
<evidence type="ECO:0000259" key="8">
    <source>
        <dbReference type="PROSITE" id="PS51192"/>
    </source>
</evidence>
<dbReference type="PROSITE" id="PS00039">
    <property type="entry name" value="DEAD_ATP_HELICASE"/>
    <property type="match status" value="1"/>
</dbReference>
<dbReference type="GO" id="GO:0005829">
    <property type="term" value="C:cytosol"/>
    <property type="evidence" value="ECO:0007669"/>
    <property type="project" value="TreeGrafter"/>
</dbReference>
<dbReference type="GO" id="GO:0003676">
    <property type="term" value="F:nucleic acid binding"/>
    <property type="evidence" value="ECO:0007669"/>
    <property type="project" value="InterPro"/>
</dbReference>
<evidence type="ECO:0000256" key="3">
    <source>
        <dbReference type="ARBA" id="ARBA00022806"/>
    </source>
</evidence>
<dbReference type="SMART" id="SM00487">
    <property type="entry name" value="DEXDc"/>
    <property type="match status" value="1"/>
</dbReference>
<dbReference type="InterPro" id="IPR050079">
    <property type="entry name" value="DEAD_box_RNA_helicase"/>
</dbReference>
<organism evidence="10 11">
    <name type="scientific">Pseudohalioglobus sediminis</name>
    <dbReference type="NCBI Taxonomy" id="2606449"/>
    <lineage>
        <taxon>Bacteria</taxon>
        <taxon>Pseudomonadati</taxon>
        <taxon>Pseudomonadota</taxon>
        <taxon>Gammaproteobacteria</taxon>
        <taxon>Cellvibrionales</taxon>
        <taxon>Halieaceae</taxon>
        <taxon>Pseudohalioglobus</taxon>
    </lineage>
</organism>
<dbReference type="InterPro" id="IPR027417">
    <property type="entry name" value="P-loop_NTPase"/>
</dbReference>
<reference evidence="10 11" key="1">
    <citation type="submission" date="2019-09" db="EMBL/GenBank/DDBJ databases">
        <authorList>
            <person name="Chen X.-Y."/>
        </authorList>
    </citation>
    <scope>NUCLEOTIDE SEQUENCE [LARGE SCALE GENOMIC DNA]</scope>
    <source>
        <strain evidence="10 11">NY5</strain>
    </source>
</reference>
<evidence type="ECO:0000256" key="5">
    <source>
        <dbReference type="ARBA" id="ARBA00038437"/>
    </source>
</evidence>
<accession>A0A5B0X3H2</accession>
<feature type="compositionally biased region" description="Basic residues" evidence="7">
    <location>
        <begin position="407"/>
        <end position="420"/>
    </location>
</feature>
<dbReference type="PANTHER" id="PTHR47959:SF3">
    <property type="entry name" value="ATP-DEPENDENT RNA HELICASE SRMB"/>
    <property type="match status" value="1"/>
</dbReference>
<dbReference type="GO" id="GO:0016787">
    <property type="term" value="F:hydrolase activity"/>
    <property type="evidence" value="ECO:0007669"/>
    <property type="project" value="UniProtKB-KW"/>
</dbReference>
<dbReference type="RefSeq" id="WP_149611124.1">
    <property type="nucleotide sequence ID" value="NZ_VTUX01000003.1"/>
</dbReference>
<keyword evidence="4 6" id="KW-0067">ATP-binding</keyword>
<feature type="domain" description="Helicase ATP-binding" evidence="8">
    <location>
        <begin position="31"/>
        <end position="205"/>
    </location>
</feature>
<dbReference type="EMBL" id="VTUX01000003">
    <property type="protein sequence ID" value="KAA1192841.1"/>
    <property type="molecule type" value="Genomic_DNA"/>
</dbReference>
<evidence type="ECO:0000256" key="2">
    <source>
        <dbReference type="ARBA" id="ARBA00022801"/>
    </source>
</evidence>
<feature type="domain" description="Helicase C-terminal" evidence="9">
    <location>
        <begin position="230"/>
        <end position="378"/>
    </location>
</feature>
<keyword evidence="3 6" id="KW-0347">Helicase</keyword>
<keyword evidence="1 6" id="KW-0547">Nucleotide-binding</keyword>
<comment type="similarity">
    <text evidence="5 6">Belongs to the DEAD box helicase family.</text>
</comment>
<evidence type="ECO:0000313" key="10">
    <source>
        <dbReference type="EMBL" id="KAA1192841.1"/>
    </source>
</evidence>
<dbReference type="Pfam" id="PF00270">
    <property type="entry name" value="DEAD"/>
    <property type="match status" value="1"/>
</dbReference>
<evidence type="ECO:0000256" key="6">
    <source>
        <dbReference type="RuleBase" id="RU000492"/>
    </source>
</evidence>
<name>A0A5B0X3H2_9GAMM</name>
<feature type="region of interest" description="Disordered" evidence="7">
    <location>
        <begin position="378"/>
        <end position="442"/>
    </location>
</feature>
<evidence type="ECO:0000256" key="7">
    <source>
        <dbReference type="SAM" id="MobiDB-lite"/>
    </source>
</evidence>
<proteinExistence type="inferred from homology"/>
<evidence type="ECO:0000259" key="9">
    <source>
        <dbReference type="PROSITE" id="PS51194"/>
    </source>
</evidence>
<keyword evidence="11" id="KW-1185">Reference proteome</keyword>
<evidence type="ECO:0000313" key="11">
    <source>
        <dbReference type="Proteomes" id="UP000323708"/>
    </source>
</evidence>
<dbReference type="InterPro" id="IPR044742">
    <property type="entry name" value="DEAD/DEAH_RhlB"/>
</dbReference>
<dbReference type="SMART" id="SM00490">
    <property type="entry name" value="HELICc"/>
    <property type="match status" value="1"/>
</dbReference>
<dbReference type="PANTHER" id="PTHR47959">
    <property type="entry name" value="ATP-DEPENDENT RNA HELICASE RHLE-RELATED"/>
    <property type="match status" value="1"/>
</dbReference>
<dbReference type="PROSITE" id="PS51192">
    <property type="entry name" value="HELICASE_ATP_BIND_1"/>
    <property type="match status" value="1"/>
</dbReference>